<dbReference type="Pfam" id="PF00011">
    <property type="entry name" value="HSP20"/>
    <property type="match status" value="1"/>
</dbReference>
<dbReference type="PROSITE" id="PS01031">
    <property type="entry name" value="SHSP"/>
    <property type="match status" value="1"/>
</dbReference>
<comment type="caution">
    <text evidence="4">The sequence shown here is derived from an EMBL/GenBank/DDBJ whole genome shotgun (WGS) entry which is preliminary data.</text>
</comment>
<accession>A0A0M0KDS5</accession>
<dbReference type="AlphaFoldDB" id="A0A0M0KDS5"/>
<dbReference type="SUPFAM" id="SSF49764">
    <property type="entry name" value="HSP20-like chaperones"/>
    <property type="match status" value="1"/>
</dbReference>
<accession>A0A4Y7WU20</accession>
<dbReference type="InterPro" id="IPR031107">
    <property type="entry name" value="Small_HSP"/>
</dbReference>
<evidence type="ECO:0000256" key="1">
    <source>
        <dbReference type="PROSITE-ProRule" id="PRU00285"/>
    </source>
</evidence>
<reference evidence="4" key="1">
    <citation type="submission" date="2015-08" db="EMBL/GenBank/DDBJ databases">
        <title>Complete DNA Sequence of Pseudomonas syringae pv. actinidiae, the Causal Agent of Kiwifruit Canker Disease.</title>
        <authorList>
            <person name="Rikkerink E.H.A."/>
            <person name="Fineran P.C."/>
        </authorList>
    </citation>
    <scope>NUCLEOTIDE SEQUENCE</scope>
    <source>
        <strain evidence="4">DSM 13666</strain>
    </source>
</reference>
<dbReference type="InterPro" id="IPR008978">
    <property type="entry name" value="HSP20-like_chaperone"/>
</dbReference>
<proteinExistence type="inferred from homology"/>
<comment type="similarity">
    <text evidence="1 2">Belongs to the small heat shock protein (HSP20) family.</text>
</comment>
<dbReference type="CDD" id="cd06464">
    <property type="entry name" value="ACD_sHsps-like"/>
    <property type="match status" value="1"/>
</dbReference>
<dbReference type="RefSeq" id="WP_010896658.1">
    <property type="nucleotide sequence ID" value="NZ_JARMRQ010000113.1"/>
</dbReference>
<organism evidence="4">
    <name type="scientific">Halalkalibacterium halodurans</name>
    <name type="common">Bacillus halodurans</name>
    <dbReference type="NCBI Taxonomy" id="86665"/>
    <lineage>
        <taxon>Bacteria</taxon>
        <taxon>Bacillati</taxon>
        <taxon>Bacillota</taxon>
        <taxon>Bacilli</taxon>
        <taxon>Bacillales</taxon>
        <taxon>Bacillaceae</taxon>
        <taxon>Halalkalibacterium (ex Joshi et al. 2022)</taxon>
    </lineage>
</organism>
<dbReference type="PATRIC" id="fig|136160.3.peg.4261"/>
<protein>
    <submittedName>
        <fullName evidence="4">Heat-shock protein Hsp20</fullName>
    </submittedName>
</protein>
<gene>
    <name evidence="4" type="ORF">AMD02_16530</name>
</gene>
<dbReference type="Gene3D" id="2.60.40.790">
    <property type="match status" value="1"/>
</dbReference>
<feature type="domain" description="SHSP" evidence="3">
    <location>
        <begin position="32"/>
        <end position="145"/>
    </location>
</feature>
<evidence type="ECO:0000259" key="3">
    <source>
        <dbReference type="PROSITE" id="PS01031"/>
    </source>
</evidence>
<evidence type="ECO:0000256" key="2">
    <source>
        <dbReference type="RuleBase" id="RU003616"/>
    </source>
</evidence>
<evidence type="ECO:0000313" key="4">
    <source>
        <dbReference type="EMBL" id="KOO36985.1"/>
    </source>
</evidence>
<dbReference type="EMBL" id="LILD01000003">
    <property type="protein sequence ID" value="KOO36985.1"/>
    <property type="molecule type" value="Genomic_DNA"/>
</dbReference>
<dbReference type="OMA" id="WREPFVD"/>
<dbReference type="InterPro" id="IPR002068">
    <property type="entry name" value="A-crystallin/Hsp20_dom"/>
</dbReference>
<name>A0A0M0KDS5_ALKHA</name>
<dbReference type="PANTHER" id="PTHR11527">
    <property type="entry name" value="HEAT-SHOCK PROTEIN 20 FAMILY MEMBER"/>
    <property type="match status" value="1"/>
</dbReference>
<sequence>MSLTPYEPFRHLDQMRREFDRFFPDFPIDLPNRHLTLSPKMDVHETDHEVILECDIPGLESKEDLQIDVEPRSVRIEGRIKRSKEVHDERFYRREREIGHFRRVVPLPAEVAEDDIRAAYRNGVLEVRMRKRLDDRRRTIDVEFH</sequence>